<reference evidence="7" key="2">
    <citation type="journal article" date="2023" name="Infect Dis Poverty">
        <title>Chromosome-scale genome of the human blood fluke Schistosoma mekongi and its implications for public health.</title>
        <authorList>
            <person name="Zhou M."/>
            <person name="Xu L."/>
            <person name="Xu D."/>
            <person name="Chen W."/>
            <person name="Khan J."/>
            <person name="Hu Y."/>
            <person name="Huang H."/>
            <person name="Wei H."/>
            <person name="Zhang Y."/>
            <person name="Chusongsang P."/>
            <person name="Tanasarnprasert K."/>
            <person name="Hu X."/>
            <person name="Limpanont Y."/>
            <person name="Lv Z."/>
        </authorList>
    </citation>
    <scope>NUCLEOTIDE SEQUENCE</scope>
    <source>
        <strain evidence="7">LV_2022a</strain>
    </source>
</reference>
<organism evidence="7 8">
    <name type="scientific">Schistosoma mekongi</name>
    <name type="common">Parasitic worm</name>
    <dbReference type="NCBI Taxonomy" id="38744"/>
    <lineage>
        <taxon>Eukaryota</taxon>
        <taxon>Metazoa</taxon>
        <taxon>Spiralia</taxon>
        <taxon>Lophotrochozoa</taxon>
        <taxon>Platyhelminthes</taxon>
        <taxon>Trematoda</taxon>
        <taxon>Digenea</taxon>
        <taxon>Strigeidida</taxon>
        <taxon>Schistosomatoidea</taxon>
        <taxon>Schistosomatidae</taxon>
        <taxon>Schistosoma</taxon>
    </lineage>
</organism>
<protein>
    <recommendedName>
        <fullName evidence="6">U3 small nucleolar RNA-associated protein 13 C-terminal domain-containing protein</fullName>
    </recommendedName>
</protein>
<evidence type="ECO:0000256" key="5">
    <source>
        <dbReference type="PROSITE-ProRule" id="PRU00221"/>
    </source>
</evidence>
<dbReference type="InterPro" id="IPR011047">
    <property type="entry name" value="Quinoprotein_ADH-like_sf"/>
</dbReference>
<evidence type="ECO:0000256" key="3">
    <source>
        <dbReference type="ARBA" id="ARBA00022737"/>
    </source>
</evidence>
<dbReference type="Proteomes" id="UP001292079">
    <property type="component" value="Unassembled WGS sequence"/>
</dbReference>
<accession>A0AAE1ZB62</accession>
<feature type="domain" description="U3 small nucleolar RNA-associated protein 13 C-terminal" evidence="6">
    <location>
        <begin position="735"/>
        <end position="893"/>
    </location>
</feature>
<evidence type="ECO:0000256" key="1">
    <source>
        <dbReference type="ARBA" id="ARBA00004604"/>
    </source>
</evidence>
<dbReference type="Pfam" id="PF08625">
    <property type="entry name" value="Utp13"/>
    <property type="match status" value="1"/>
</dbReference>
<evidence type="ECO:0000259" key="6">
    <source>
        <dbReference type="Pfam" id="PF08625"/>
    </source>
</evidence>
<feature type="repeat" description="WD" evidence="5">
    <location>
        <begin position="485"/>
        <end position="519"/>
    </location>
</feature>
<keyword evidence="4" id="KW-0539">Nucleus</keyword>
<reference evidence="7" key="1">
    <citation type="submission" date="2022-04" db="EMBL/GenBank/DDBJ databases">
        <authorList>
            <person name="Xu L."/>
            <person name="Lv Z."/>
        </authorList>
    </citation>
    <scope>NUCLEOTIDE SEQUENCE</scope>
    <source>
        <strain evidence="7">LV_2022a</strain>
    </source>
</reference>
<keyword evidence="2 5" id="KW-0853">WD repeat</keyword>
<dbReference type="GO" id="GO:0000472">
    <property type="term" value="P:endonucleolytic cleavage to generate mature 5'-end of SSU-rRNA from (SSU-rRNA, 5.8S rRNA, LSU-rRNA)"/>
    <property type="evidence" value="ECO:0007669"/>
    <property type="project" value="TreeGrafter"/>
</dbReference>
<comment type="caution">
    <text evidence="7">The sequence shown here is derived from an EMBL/GenBank/DDBJ whole genome shotgun (WGS) entry which is preliminary data.</text>
</comment>
<dbReference type="SMART" id="SM00320">
    <property type="entry name" value="WD40"/>
    <property type="match status" value="11"/>
</dbReference>
<keyword evidence="3" id="KW-0677">Repeat</keyword>
<keyword evidence="8" id="KW-1185">Reference proteome</keyword>
<dbReference type="AlphaFoldDB" id="A0AAE1ZB62"/>
<proteinExistence type="predicted"/>
<dbReference type="Pfam" id="PF00400">
    <property type="entry name" value="WD40"/>
    <property type="match status" value="8"/>
</dbReference>
<dbReference type="GO" id="GO:0032040">
    <property type="term" value="C:small-subunit processome"/>
    <property type="evidence" value="ECO:0007669"/>
    <property type="project" value="InterPro"/>
</dbReference>
<dbReference type="PROSITE" id="PS50082">
    <property type="entry name" value="WD_REPEATS_2"/>
    <property type="match status" value="7"/>
</dbReference>
<evidence type="ECO:0000313" key="7">
    <source>
        <dbReference type="EMBL" id="KAK4470945.1"/>
    </source>
</evidence>
<evidence type="ECO:0000313" key="8">
    <source>
        <dbReference type="Proteomes" id="UP001292079"/>
    </source>
</evidence>
<gene>
    <name evidence="7" type="ORF">MN116_006451</name>
</gene>
<dbReference type="GO" id="GO:0034511">
    <property type="term" value="F:U3 snoRNA binding"/>
    <property type="evidence" value="ECO:0007669"/>
    <property type="project" value="TreeGrafter"/>
</dbReference>
<feature type="repeat" description="WD" evidence="5">
    <location>
        <begin position="424"/>
        <end position="457"/>
    </location>
</feature>
<dbReference type="SUPFAM" id="SSF50998">
    <property type="entry name" value="Quinoprotein alcohol dehydrogenase-like"/>
    <property type="match status" value="1"/>
</dbReference>
<dbReference type="InterPro" id="IPR013934">
    <property type="entry name" value="Utp13_C"/>
</dbReference>
<dbReference type="InterPro" id="IPR001680">
    <property type="entry name" value="WD40_rpt"/>
</dbReference>
<comment type="subcellular location">
    <subcellularLocation>
        <location evidence="1">Nucleus</location>
        <location evidence="1">Nucleolus</location>
    </subcellularLocation>
</comment>
<dbReference type="InterPro" id="IPR020472">
    <property type="entry name" value="WD40_PAC1"/>
</dbReference>
<dbReference type="PROSITE" id="PS50294">
    <property type="entry name" value="WD_REPEATS_REGION"/>
    <property type="match status" value="6"/>
</dbReference>
<feature type="repeat" description="WD" evidence="5">
    <location>
        <begin position="99"/>
        <end position="132"/>
    </location>
</feature>
<dbReference type="InterPro" id="IPR015943">
    <property type="entry name" value="WD40/YVTN_repeat-like_dom_sf"/>
</dbReference>
<dbReference type="GO" id="GO:0030686">
    <property type="term" value="C:90S preribosome"/>
    <property type="evidence" value="ECO:0007669"/>
    <property type="project" value="TreeGrafter"/>
</dbReference>
<dbReference type="PROSITE" id="PS00678">
    <property type="entry name" value="WD_REPEATS_1"/>
    <property type="match status" value="3"/>
</dbReference>
<dbReference type="PANTHER" id="PTHR19854:SF15">
    <property type="entry name" value="TRANSDUCIN BETA-LIKE PROTEIN 3"/>
    <property type="match status" value="1"/>
</dbReference>
<feature type="repeat" description="WD" evidence="5">
    <location>
        <begin position="623"/>
        <end position="657"/>
    </location>
</feature>
<feature type="repeat" description="WD" evidence="5">
    <location>
        <begin position="581"/>
        <end position="622"/>
    </location>
</feature>
<dbReference type="EMBL" id="JALJAT010000004">
    <property type="protein sequence ID" value="KAK4470945.1"/>
    <property type="molecule type" value="Genomic_DNA"/>
</dbReference>
<sequence>MATKLKFKLADKFQPCFSSQYPIFHTVSGKIYCGRDADDSLCINVLDGESFSLINTIQDDDFITSFVVDEVESTIFVATKNLLLKRFDNESPRPTKVWMSCHQRIVQQMALGKSSTRLATGSGDMVVRLWHIGPKEGFSTSCRLHKGMITLLKFHPTLPYLFSSSIGDHFVAVWNIESGKHFSSLEGHQSIVTCLDFNDENNEVVTCGRDKVIIVWSSADFTKKKVIPTFESLEACAFLPTGALTNHLGLKFAGSNISLLLTGGQWGCLRCWDLDTGRCVLEIRGPLDRTPQSDSDSSSTMDRHSIDYGLHSIRYLNICNIKVSDHCVSENSTSSSPRLLLVRQSNHVEFYDPMIGKLTAEFLGDIGQVDQLCIAGKKHNFLILADASPHLKIFLNPYGLSSNSNTDQDISNKRNGSWKCHLIPGGHTDVIMDLSVSTCGQWIASGSKDQSICLWHLVEPEENLKALSQSSNMIPVKVDLITQIQRAHAAHISSVCFDKLTTHLISSSEDGILKVWNVQCSNLDKPDTILSELSTIHRAHNGVINSIDVSVDSCLVATASRDKTVKIWELKKQNLHCQGVLQGHRRGVWSVCFSKYEKIVLTASGDGDVRIWNLKDFSCIRTLEGHDQPVYKAVFISHNKQVLSCDQKGLIRLWNISKPPKKNQESIENSDKPSEETSSLVYEAHDGRIWSLAVCPDESGFFTGGEDETLCYFEDITEMLLKESSQQQEEYIQTQQELDNLVHKQMYADAVHLAVKLDQPKRTLDILQELLTQDLVKETFKDNHQNMKYPTQAANLLSILDGFMNKCHSEGTEDSLSLCQRLLSYAINWNTRTRTSMISQFVLNWILTRWTPEELLEWPNFNHVLQSFIPYTTRHYERICRLEEQLAILNYIAELTDEHLVPVDSFVNTQAPIGVPMELDNDENEASVSVIQEMNTSLTQTRPTTNDMNV</sequence>
<evidence type="ECO:0000256" key="4">
    <source>
        <dbReference type="ARBA" id="ARBA00023242"/>
    </source>
</evidence>
<dbReference type="PRINTS" id="PR00320">
    <property type="entry name" value="GPROTEINBRPT"/>
</dbReference>
<evidence type="ECO:0000256" key="2">
    <source>
        <dbReference type="ARBA" id="ARBA00022574"/>
    </source>
</evidence>
<name>A0AAE1ZB62_SCHME</name>
<dbReference type="Gene3D" id="2.130.10.10">
    <property type="entry name" value="YVTN repeat-like/Quinoprotein amine dehydrogenase"/>
    <property type="match status" value="3"/>
</dbReference>
<dbReference type="PANTHER" id="PTHR19854">
    <property type="entry name" value="TRANSDUCIN BETA-LIKE 3"/>
    <property type="match status" value="1"/>
</dbReference>
<dbReference type="InterPro" id="IPR019775">
    <property type="entry name" value="WD40_repeat_CS"/>
</dbReference>
<dbReference type="CDD" id="cd00200">
    <property type="entry name" value="WD40"/>
    <property type="match status" value="1"/>
</dbReference>
<feature type="repeat" description="WD" evidence="5">
    <location>
        <begin position="185"/>
        <end position="217"/>
    </location>
</feature>
<feature type="repeat" description="WD" evidence="5">
    <location>
        <begin position="537"/>
        <end position="571"/>
    </location>
</feature>
<dbReference type="GO" id="GO:0000480">
    <property type="term" value="P:endonucleolytic cleavage in 5'-ETS of tricistronic rRNA transcript (SSU-rRNA, 5.8S rRNA, LSU-rRNA)"/>
    <property type="evidence" value="ECO:0007669"/>
    <property type="project" value="TreeGrafter"/>
</dbReference>